<sequence>MTFTPNSKIEHVDKDGFLTASLALKEGEMTIAYENGNLIMEAFIVDNLGKSHHVSYSGPAPFTDSSQGPTDQITIIERDVDFDAPNSWTSYANNIGLEEGLIKVCFSLYDMNFDSSGYFIYPGNNLR</sequence>
<evidence type="ECO:0000313" key="1">
    <source>
        <dbReference type="EMBL" id="HJA98330.1"/>
    </source>
</evidence>
<accession>A0A9D2IBQ7</accession>
<reference evidence="1" key="2">
    <citation type="submission" date="2021-04" db="EMBL/GenBank/DDBJ databases">
        <authorList>
            <person name="Gilroy R."/>
        </authorList>
    </citation>
    <scope>NUCLEOTIDE SEQUENCE</scope>
    <source>
        <strain evidence="1">CHK169-11906</strain>
    </source>
</reference>
<dbReference type="Proteomes" id="UP000824259">
    <property type="component" value="Unassembled WGS sequence"/>
</dbReference>
<organism evidence="1 2">
    <name type="scientific">Candidatus Alistipes avicola</name>
    <dbReference type="NCBI Taxonomy" id="2838432"/>
    <lineage>
        <taxon>Bacteria</taxon>
        <taxon>Pseudomonadati</taxon>
        <taxon>Bacteroidota</taxon>
        <taxon>Bacteroidia</taxon>
        <taxon>Bacteroidales</taxon>
        <taxon>Rikenellaceae</taxon>
        <taxon>Alistipes</taxon>
    </lineage>
</organism>
<protein>
    <submittedName>
        <fullName evidence="1">Uncharacterized protein</fullName>
    </submittedName>
</protein>
<gene>
    <name evidence="1" type="ORF">H9779_01855</name>
</gene>
<reference evidence="1" key="1">
    <citation type="journal article" date="2021" name="PeerJ">
        <title>Extensive microbial diversity within the chicken gut microbiome revealed by metagenomics and culture.</title>
        <authorList>
            <person name="Gilroy R."/>
            <person name="Ravi A."/>
            <person name="Getino M."/>
            <person name="Pursley I."/>
            <person name="Horton D.L."/>
            <person name="Alikhan N.F."/>
            <person name="Baker D."/>
            <person name="Gharbi K."/>
            <person name="Hall N."/>
            <person name="Watson M."/>
            <person name="Adriaenssens E.M."/>
            <person name="Foster-Nyarko E."/>
            <person name="Jarju S."/>
            <person name="Secka A."/>
            <person name="Antonio M."/>
            <person name="Oren A."/>
            <person name="Chaudhuri R.R."/>
            <person name="La Ragione R."/>
            <person name="Hildebrand F."/>
            <person name="Pallen M.J."/>
        </authorList>
    </citation>
    <scope>NUCLEOTIDE SEQUENCE</scope>
    <source>
        <strain evidence="1">CHK169-11906</strain>
    </source>
</reference>
<comment type="caution">
    <text evidence="1">The sequence shown here is derived from an EMBL/GenBank/DDBJ whole genome shotgun (WGS) entry which is preliminary data.</text>
</comment>
<proteinExistence type="predicted"/>
<dbReference type="EMBL" id="DWYR01000007">
    <property type="protein sequence ID" value="HJA98330.1"/>
    <property type="molecule type" value="Genomic_DNA"/>
</dbReference>
<name>A0A9D2IBQ7_9BACT</name>
<evidence type="ECO:0000313" key="2">
    <source>
        <dbReference type="Proteomes" id="UP000824259"/>
    </source>
</evidence>
<dbReference type="AlphaFoldDB" id="A0A9D2IBQ7"/>